<evidence type="ECO:0000313" key="2">
    <source>
        <dbReference type="EMBL" id="CCG91803.1"/>
    </source>
</evidence>
<evidence type="ECO:0000313" key="3">
    <source>
        <dbReference type="Proteomes" id="UP000004837"/>
    </source>
</evidence>
<feature type="compositionally biased region" description="Basic and acidic residues" evidence="1">
    <location>
        <begin position="46"/>
        <end position="68"/>
    </location>
</feature>
<sequence length="78" mass="9016">MKEKGFLFARSLLGVKNSSRYCDAKIVKSMHDEHLFAEEVWRADRSERTHAATKGDRKGKRLQNEHRRTSGTTRTSPI</sequence>
<name>I0JX34_METFB</name>
<dbReference type="InParanoid" id="I0JX34"/>
<gene>
    <name evidence="2" type="ORF">MFUM_220004</name>
</gene>
<proteinExistence type="predicted"/>
<organism evidence="2 3">
    <name type="scientific">Methylacidiphilum fumariolicum (strain SolV)</name>
    <dbReference type="NCBI Taxonomy" id="1156937"/>
    <lineage>
        <taxon>Bacteria</taxon>
        <taxon>Pseudomonadati</taxon>
        <taxon>Verrucomicrobiota</taxon>
        <taxon>Methylacidiphilae</taxon>
        <taxon>Methylacidiphilales</taxon>
        <taxon>Methylacidiphilaceae</taxon>
        <taxon>Methylacidiphilum (ex Ratnadevi et al. 2023)</taxon>
    </lineage>
</organism>
<comment type="caution">
    <text evidence="2">The sequence shown here is derived from an EMBL/GenBank/DDBJ whole genome shotgun (WGS) entry which is preliminary data.</text>
</comment>
<dbReference type="Proteomes" id="UP000004837">
    <property type="component" value="Unassembled WGS sequence"/>
</dbReference>
<dbReference type="EMBL" id="CAHT01000025">
    <property type="protein sequence ID" value="CCG91803.1"/>
    <property type="molecule type" value="Genomic_DNA"/>
</dbReference>
<reference evidence="2 3" key="1">
    <citation type="journal article" date="2012" name="J. Bacteriol.">
        <title>Draft Genome Sequence of the Volcano-Inhabiting Thermoacidophilic Methanotroph Methylacidiphilum fumariolicum Strain SolV.</title>
        <authorList>
            <person name="Khadem A.F."/>
            <person name="Wieczorek A.S."/>
            <person name="Pol A."/>
            <person name="Vuilleumier S."/>
            <person name="Harhangi H.R."/>
            <person name="Dunfield P.F."/>
            <person name="Kalyuzhnaya M.G."/>
            <person name="Murrell J.C."/>
            <person name="Francoijs K.-J."/>
            <person name="Stunnenberg H.G."/>
            <person name="Stein L.Y."/>
            <person name="DiSpirito A.A."/>
            <person name="Semrau J.D."/>
            <person name="Lajus A."/>
            <person name="Medigue C."/>
            <person name="Klotz M.G."/>
            <person name="Jetten M.S.M."/>
            <person name="Op den Camp H.J.M."/>
        </authorList>
    </citation>
    <scope>NUCLEOTIDE SEQUENCE [LARGE SCALE GENOMIC DNA]</scope>
    <source>
        <strain evidence="2 3">SolV</strain>
    </source>
</reference>
<protein>
    <submittedName>
        <fullName evidence="2">Uncharacterized protein</fullName>
    </submittedName>
</protein>
<evidence type="ECO:0000256" key="1">
    <source>
        <dbReference type="SAM" id="MobiDB-lite"/>
    </source>
</evidence>
<feature type="region of interest" description="Disordered" evidence="1">
    <location>
        <begin position="46"/>
        <end position="78"/>
    </location>
</feature>
<dbReference type="AlphaFoldDB" id="I0JX34"/>
<accession>I0JX34</accession>